<dbReference type="EMBL" id="BARV01043645">
    <property type="protein sequence ID" value="GAI65054.1"/>
    <property type="molecule type" value="Genomic_DNA"/>
</dbReference>
<proteinExistence type="predicted"/>
<protein>
    <submittedName>
        <fullName evidence="3">Uncharacterized protein</fullName>
    </submittedName>
</protein>
<evidence type="ECO:0000256" key="2">
    <source>
        <dbReference type="SAM" id="Phobius"/>
    </source>
</evidence>
<gene>
    <name evidence="3" type="ORF">S06H3_65045</name>
</gene>
<accession>X1SBC9</accession>
<feature type="region of interest" description="Disordered" evidence="1">
    <location>
        <begin position="1"/>
        <end position="51"/>
    </location>
</feature>
<feature type="transmembrane region" description="Helical" evidence="2">
    <location>
        <begin position="66"/>
        <end position="83"/>
    </location>
</feature>
<evidence type="ECO:0000313" key="3">
    <source>
        <dbReference type="EMBL" id="GAI65054.1"/>
    </source>
</evidence>
<feature type="non-terminal residue" evidence="3">
    <location>
        <position position="1"/>
    </location>
</feature>
<reference evidence="3" key="1">
    <citation type="journal article" date="2014" name="Front. Microbiol.">
        <title>High frequency of phylogenetically diverse reductive dehalogenase-homologous genes in deep subseafloor sedimentary metagenomes.</title>
        <authorList>
            <person name="Kawai M."/>
            <person name="Futagami T."/>
            <person name="Toyoda A."/>
            <person name="Takaki Y."/>
            <person name="Nishi S."/>
            <person name="Hori S."/>
            <person name="Arai W."/>
            <person name="Tsubouchi T."/>
            <person name="Morono Y."/>
            <person name="Uchiyama I."/>
            <person name="Ito T."/>
            <person name="Fujiyama A."/>
            <person name="Inagaki F."/>
            <person name="Takami H."/>
        </authorList>
    </citation>
    <scope>NUCLEOTIDE SEQUENCE</scope>
    <source>
        <strain evidence="3">Expedition CK06-06</strain>
    </source>
</reference>
<keyword evidence="2" id="KW-0472">Membrane</keyword>
<keyword evidence="2" id="KW-1133">Transmembrane helix</keyword>
<dbReference type="AlphaFoldDB" id="X1SBC9"/>
<name>X1SBC9_9ZZZZ</name>
<organism evidence="3">
    <name type="scientific">marine sediment metagenome</name>
    <dbReference type="NCBI Taxonomy" id="412755"/>
    <lineage>
        <taxon>unclassified sequences</taxon>
        <taxon>metagenomes</taxon>
        <taxon>ecological metagenomes</taxon>
    </lineage>
</organism>
<sequence>DGKCTKPEPIEEQPPAKEQSTKEPAIEEEPPDKEQSSEQPLASQKDLPVPEKLTAEIPKDVDRGSVWGWIIGLGILGYLFYVFKIKKKKY</sequence>
<comment type="caution">
    <text evidence="3">The sequence shown here is derived from an EMBL/GenBank/DDBJ whole genome shotgun (WGS) entry which is preliminary data.</text>
</comment>
<evidence type="ECO:0000256" key="1">
    <source>
        <dbReference type="SAM" id="MobiDB-lite"/>
    </source>
</evidence>
<keyword evidence="2" id="KW-0812">Transmembrane</keyword>